<gene>
    <name evidence="5" type="ORF">MCOR_44379</name>
</gene>
<dbReference type="InterPro" id="IPR018247">
    <property type="entry name" value="EF_Hand_1_Ca_BS"/>
</dbReference>
<dbReference type="PROSITE" id="PS00018">
    <property type="entry name" value="EF_HAND_1"/>
    <property type="match status" value="1"/>
</dbReference>
<dbReference type="InterPro" id="IPR002048">
    <property type="entry name" value="EF_hand_dom"/>
</dbReference>
<dbReference type="GO" id="GO:0005509">
    <property type="term" value="F:calcium ion binding"/>
    <property type="evidence" value="ECO:0007669"/>
    <property type="project" value="InterPro"/>
</dbReference>
<keyword evidence="6" id="KW-1185">Reference proteome</keyword>
<dbReference type="Proteomes" id="UP000507470">
    <property type="component" value="Unassembled WGS sequence"/>
</dbReference>
<dbReference type="OrthoDB" id="191686at2759"/>
<dbReference type="PROSITE" id="PS50222">
    <property type="entry name" value="EF_HAND_2"/>
    <property type="match status" value="3"/>
</dbReference>
<keyword evidence="1" id="KW-0479">Metal-binding</keyword>
<dbReference type="InterPro" id="IPR011992">
    <property type="entry name" value="EF-hand-dom_pair"/>
</dbReference>
<accession>A0A6J8DTS3</accession>
<protein>
    <submittedName>
        <fullName evidence="5">EF-hand calcium-binding domain-containing protein 1</fullName>
    </submittedName>
</protein>
<dbReference type="EMBL" id="CACVKT020007840">
    <property type="protein sequence ID" value="CAC5411265.1"/>
    <property type="molecule type" value="Genomic_DNA"/>
</dbReference>
<dbReference type="Pfam" id="PF13499">
    <property type="entry name" value="EF-hand_7"/>
    <property type="match status" value="1"/>
</dbReference>
<dbReference type="Gene3D" id="1.10.238.10">
    <property type="entry name" value="EF-hand"/>
    <property type="match status" value="1"/>
</dbReference>
<evidence type="ECO:0000256" key="3">
    <source>
        <dbReference type="ARBA" id="ARBA00022837"/>
    </source>
</evidence>
<proteinExistence type="predicted"/>
<keyword evidence="2" id="KW-0677">Repeat</keyword>
<evidence type="ECO:0000256" key="2">
    <source>
        <dbReference type="ARBA" id="ARBA00022737"/>
    </source>
</evidence>
<keyword evidence="3" id="KW-0106">Calcium</keyword>
<dbReference type="PRINTS" id="PR00450">
    <property type="entry name" value="RECOVERIN"/>
</dbReference>
<organism evidence="5 6">
    <name type="scientific">Mytilus coruscus</name>
    <name type="common">Sea mussel</name>
    <dbReference type="NCBI Taxonomy" id="42192"/>
    <lineage>
        <taxon>Eukaryota</taxon>
        <taxon>Metazoa</taxon>
        <taxon>Spiralia</taxon>
        <taxon>Lophotrochozoa</taxon>
        <taxon>Mollusca</taxon>
        <taxon>Bivalvia</taxon>
        <taxon>Autobranchia</taxon>
        <taxon>Pteriomorphia</taxon>
        <taxon>Mytilida</taxon>
        <taxon>Mytiloidea</taxon>
        <taxon>Mytilidae</taxon>
        <taxon>Mytilinae</taxon>
        <taxon>Mytilus</taxon>
    </lineage>
</organism>
<evidence type="ECO:0000313" key="6">
    <source>
        <dbReference type="Proteomes" id="UP000507470"/>
    </source>
</evidence>
<reference evidence="5 6" key="1">
    <citation type="submission" date="2020-06" db="EMBL/GenBank/DDBJ databases">
        <authorList>
            <person name="Li R."/>
            <person name="Bekaert M."/>
        </authorList>
    </citation>
    <scope>NUCLEOTIDE SEQUENCE [LARGE SCALE GENOMIC DNA]</scope>
    <source>
        <strain evidence="6">wild</strain>
    </source>
</reference>
<evidence type="ECO:0000259" key="4">
    <source>
        <dbReference type="PROSITE" id="PS50222"/>
    </source>
</evidence>
<dbReference type="SUPFAM" id="SSF47473">
    <property type="entry name" value="EF-hand"/>
    <property type="match status" value="1"/>
</dbReference>
<dbReference type="SMART" id="SM00054">
    <property type="entry name" value="EFh"/>
    <property type="match status" value="3"/>
</dbReference>
<feature type="domain" description="EF-hand" evidence="4">
    <location>
        <begin position="66"/>
        <end position="101"/>
    </location>
</feature>
<evidence type="ECO:0000313" key="5">
    <source>
        <dbReference type="EMBL" id="CAC5411265.1"/>
    </source>
</evidence>
<dbReference type="AlphaFoldDB" id="A0A6J8DTS3"/>
<sequence>MPSKGVKSFRTRQDKQKMIERLKKKTHFSKLEIEKLLEMQRKLSTRGNKIDRSKFRDLLHNTFAITEDFIMDRVFKAFDKDNDSHLNEEEWILGMSVFLRGTIDELCKYCFDVYDMNSDGFISREEMFHLLKQSLIVPGNEQDDPDDGVKDLVEVALKKLDQDHDTRVSFEDFKTSIHDDNLLLECFGRCLPNLPRKESFLEQIADEAHLKK</sequence>
<name>A0A6J8DTS3_MYTCO</name>
<dbReference type="InterPro" id="IPR028846">
    <property type="entry name" value="Recoverin"/>
</dbReference>
<feature type="domain" description="EF-hand" evidence="4">
    <location>
        <begin position="102"/>
        <end position="137"/>
    </location>
</feature>
<dbReference type="PANTHER" id="PTHR23055:SF60">
    <property type="entry name" value="CALAXIN"/>
    <property type="match status" value="1"/>
</dbReference>
<dbReference type="PANTHER" id="PTHR23055">
    <property type="entry name" value="CALCIUM BINDING PROTEINS"/>
    <property type="match status" value="1"/>
</dbReference>
<evidence type="ECO:0000256" key="1">
    <source>
        <dbReference type="ARBA" id="ARBA00022723"/>
    </source>
</evidence>
<feature type="domain" description="EF-hand" evidence="4">
    <location>
        <begin position="148"/>
        <end position="183"/>
    </location>
</feature>